<keyword evidence="3" id="KW-1185">Reference proteome</keyword>
<dbReference type="Proteomes" id="UP000327157">
    <property type="component" value="Chromosome 3"/>
</dbReference>
<feature type="region of interest" description="Disordered" evidence="1">
    <location>
        <begin position="47"/>
        <end position="119"/>
    </location>
</feature>
<comment type="caution">
    <text evidence="2">The sequence shown here is derived from an EMBL/GenBank/DDBJ whole genome shotgun (WGS) entry which is preliminary data.</text>
</comment>
<organism evidence="2 3">
    <name type="scientific">Pyrus ussuriensis x Pyrus communis</name>
    <dbReference type="NCBI Taxonomy" id="2448454"/>
    <lineage>
        <taxon>Eukaryota</taxon>
        <taxon>Viridiplantae</taxon>
        <taxon>Streptophyta</taxon>
        <taxon>Embryophyta</taxon>
        <taxon>Tracheophyta</taxon>
        <taxon>Spermatophyta</taxon>
        <taxon>Magnoliopsida</taxon>
        <taxon>eudicotyledons</taxon>
        <taxon>Gunneridae</taxon>
        <taxon>Pentapetalae</taxon>
        <taxon>rosids</taxon>
        <taxon>fabids</taxon>
        <taxon>Rosales</taxon>
        <taxon>Rosaceae</taxon>
        <taxon>Amygdaloideae</taxon>
        <taxon>Maleae</taxon>
        <taxon>Pyrus</taxon>
    </lineage>
</organism>
<dbReference type="AlphaFoldDB" id="A0A5N5GQ96"/>
<gene>
    <name evidence="2" type="ORF">D8674_022410</name>
</gene>
<accession>A0A5N5GQ96</accession>
<reference evidence="2 3" key="1">
    <citation type="submission" date="2019-09" db="EMBL/GenBank/DDBJ databases">
        <authorList>
            <person name="Ou C."/>
        </authorList>
    </citation>
    <scope>NUCLEOTIDE SEQUENCE [LARGE SCALE GENOMIC DNA]</scope>
    <source>
        <strain evidence="2">S2</strain>
        <tissue evidence="2">Leaf</tissue>
    </source>
</reference>
<protein>
    <submittedName>
        <fullName evidence="2">Uncharacterized protein</fullName>
    </submittedName>
</protein>
<evidence type="ECO:0000313" key="3">
    <source>
        <dbReference type="Proteomes" id="UP000327157"/>
    </source>
</evidence>
<reference evidence="3" key="2">
    <citation type="submission" date="2019-10" db="EMBL/GenBank/DDBJ databases">
        <title>A de novo genome assembly of a pear dwarfing rootstock.</title>
        <authorList>
            <person name="Wang F."/>
            <person name="Wang J."/>
            <person name="Li S."/>
            <person name="Zhang Y."/>
            <person name="Fang M."/>
            <person name="Ma L."/>
            <person name="Zhao Y."/>
            <person name="Jiang S."/>
        </authorList>
    </citation>
    <scope>NUCLEOTIDE SEQUENCE [LARGE SCALE GENOMIC DNA]</scope>
</reference>
<dbReference type="EMBL" id="SMOL01000402">
    <property type="protein sequence ID" value="KAB2615822.1"/>
    <property type="molecule type" value="Genomic_DNA"/>
</dbReference>
<feature type="compositionally biased region" description="Acidic residues" evidence="1">
    <location>
        <begin position="69"/>
        <end position="100"/>
    </location>
</feature>
<sequence length="119" mass="13474">MSIEEEVTIMCLDEGFHQEEVAGTSVVEEEDVQVAREGGLQDVQVDEQGVQAAEEGEEEHGDTFFDVPVDFEGDQEESEEEDPDEDSDFVESDYESDEDNSNFAKYDVIQEPYYNSDDL</sequence>
<evidence type="ECO:0000313" key="2">
    <source>
        <dbReference type="EMBL" id="KAB2615822.1"/>
    </source>
</evidence>
<evidence type="ECO:0000256" key="1">
    <source>
        <dbReference type="SAM" id="MobiDB-lite"/>
    </source>
</evidence>
<reference evidence="2 3" key="3">
    <citation type="submission" date="2019-11" db="EMBL/GenBank/DDBJ databases">
        <title>A de novo genome assembly of a pear dwarfing rootstock.</title>
        <authorList>
            <person name="Wang F."/>
            <person name="Wang J."/>
            <person name="Li S."/>
            <person name="Zhang Y."/>
            <person name="Fang M."/>
            <person name="Ma L."/>
            <person name="Zhao Y."/>
            <person name="Jiang S."/>
        </authorList>
    </citation>
    <scope>NUCLEOTIDE SEQUENCE [LARGE SCALE GENOMIC DNA]</scope>
    <source>
        <strain evidence="2">S2</strain>
        <tissue evidence="2">Leaf</tissue>
    </source>
</reference>
<name>A0A5N5GQ96_9ROSA</name>
<proteinExistence type="predicted"/>